<evidence type="ECO:0000313" key="2">
    <source>
        <dbReference type="Proteomes" id="UP000027778"/>
    </source>
</evidence>
<dbReference type="EMBL" id="JOTM01000039">
    <property type="protein sequence ID" value="KEK22141.1"/>
    <property type="molecule type" value="Genomic_DNA"/>
</dbReference>
<gene>
    <name evidence="1" type="ORF">BAGA_20915</name>
</gene>
<dbReference type="STRING" id="574375.AZF08_26240"/>
<evidence type="ECO:0000313" key="1">
    <source>
        <dbReference type="EMBL" id="KEK22141.1"/>
    </source>
</evidence>
<dbReference type="Proteomes" id="UP000027778">
    <property type="component" value="Unassembled WGS sequence"/>
</dbReference>
<name>A0A073K6H2_9BACI</name>
<sequence>MFKRVKKWLFEYTYTKYLVELKEKEHNSYVPIDLGDQLSIIKLLKYLGAQKCRLEVYQRPIKELFDLSMSDLQTTNTSIIISLENNRKIELNYKLDGHATISLIDAETMVFELSESIFSRSFYIKLTVSLPFTIEHIIEESKRLSREHRENKEDPIEQDI</sequence>
<comment type="caution">
    <text evidence="1">The sequence shown here is derived from an EMBL/GenBank/DDBJ whole genome shotgun (WGS) entry which is preliminary data.</text>
</comment>
<reference evidence="1 2" key="1">
    <citation type="submission" date="2014-06" db="EMBL/GenBank/DDBJ databases">
        <title>Draft genome sequence of Bacillus gaemokensis JCM 15801 (MCCC 1A00707).</title>
        <authorList>
            <person name="Lai Q."/>
            <person name="Liu Y."/>
            <person name="Shao Z."/>
        </authorList>
    </citation>
    <scope>NUCLEOTIDE SEQUENCE [LARGE SCALE GENOMIC DNA]</scope>
    <source>
        <strain evidence="1 2">JCM 15801</strain>
    </source>
</reference>
<accession>A0A073K6H2</accession>
<dbReference type="RefSeq" id="WP_033678029.1">
    <property type="nucleotide sequence ID" value="NZ_JOTM01000039.1"/>
</dbReference>
<keyword evidence="2" id="KW-1185">Reference proteome</keyword>
<proteinExistence type="predicted"/>
<protein>
    <submittedName>
        <fullName evidence="1">Uncharacterized protein</fullName>
    </submittedName>
</protein>
<organism evidence="1 2">
    <name type="scientific">Bacillus gaemokensis</name>
    <dbReference type="NCBI Taxonomy" id="574375"/>
    <lineage>
        <taxon>Bacteria</taxon>
        <taxon>Bacillati</taxon>
        <taxon>Bacillota</taxon>
        <taxon>Bacilli</taxon>
        <taxon>Bacillales</taxon>
        <taxon>Bacillaceae</taxon>
        <taxon>Bacillus</taxon>
        <taxon>Bacillus cereus group</taxon>
    </lineage>
</organism>
<dbReference type="AlphaFoldDB" id="A0A073K6H2"/>